<organism evidence="1 2">
    <name type="scientific">Christiangramia forsetii</name>
    <dbReference type="NCBI Taxonomy" id="411153"/>
    <lineage>
        <taxon>Bacteria</taxon>
        <taxon>Pseudomonadati</taxon>
        <taxon>Bacteroidota</taxon>
        <taxon>Flavobacteriia</taxon>
        <taxon>Flavobacteriales</taxon>
        <taxon>Flavobacteriaceae</taxon>
        <taxon>Christiangramia</taxon>
    </lineage>
</organism>
<dbReference type="EMBL" id="BMIX01000004">
    <property type="protein sequence ID" value="GGG37280.1"/>
    <property type="molecule type" value="Genomic_DNA"/>
</dbReference>
<dbReference type="InterPro" id="IPR054207">
    <property type="entry name" value="DUF6913"/>
</dbReference>
<comment type="caution">
    <text evidence="1">The sequence shown here is derived from an EMBL/GenBank/DDBJ whole genome shotgun (WGS) entry which is preliminary data.</text>
</comment>
<gene>
    <name evidence="1" type="ORF">GCM10011532_21210</name>
</gene>
<dbReference type="Pfam" id="PF21857">
    <property type="entry name" value="DUF6913"/>
    <property type="match status" value="1"/>
</dbReference>
<proteinExistence type="predicted"/>
<reference evidence="2" key="1">
    <citation type="journal article" date="2019" name="Int. J. Syst. Evol. Microbiol.">
        <title>The Global Catalogue of Microorganisms (GCM) 10K type strain sequencing project: providing services to taxonomists for standard genome sequencing and annotation.</title>
        <authorList>
            <consortium name="The Broad Institute Genomics Platform"/>
            <consortium name="The Broad Institute Genome Sequencing Center for Infectious Disease"/>
            <person name="Wu L."/>
            <person name="Ma J."/>
        </authorList>
    </citation>
    <scope>NUCLEOTIDE SEQUENCE [LARGE SCALE GENOMIC DNA]</scope>
    <source>
        <strain evidence="2">CGMCC 1.15422</strain>
    </source>
</reference>
<evidence type="ECO:0000313" key="1">
    <source>
        <dbReference type="EMBL" id="GGG37280.1"/>
    </source>
</evidence>
<accession>A0ABQ1WPQ3</accession>
<dbReference type="Proteomes" id="UP000605733">
    <property type="component" value="Unassembled WGS sequence"/>
</dbReference>
<keyword evidence="2" id="KW-1185">Reference proteome</keyword>
<protein>
    <submittedName>
        <fullName evidence="1">Uncharacterized protein</fullName>
    </submittedName>
</protein>
<name>A0ABQ1WPQ3_9FLAO</name>
<sequence length="171" mass="19086">MMISGNLKNIIYSKKIRKSLAESAFSFEGNLGKTGIIIDAESFASNQELTTLYNFIGTKEGCPKIVVCGTPDKISEDIDAVILDPKEVSVSGNFKAEEIRSFSKEPFDFLICYFSKKNRVGSLLAAESQVKFKIGNSPDEYGIYDVEVKANTMNVFQQEVLKYLKILKKNN</sequence>
<evidence type="ECO:0000313" key="2">
    <source>
        <dbReference type="Proteomes" id="UP000605733"/>
    </source>
</evidence>